<dbReference type="PANTHER" id="PTHR42923:SF3">
    <property type="entry name" value="PROTOPORPHYRINOGEN OXIDASE"/>
    <property type="match status" value="1"/>
</dbReference>
<evidence type="ECO:0000313" key="3">
    <source>
        <dbReference type="Proteomes" id="UP001164965"/>
    </source>
</evidence>
<gene>
    <name evidence="2" type="ORF">RHODO2019_05665</name>
</gene>
<sequence>MPSVAVVGGGISGLAAAHRLRTLLGRDARITVLERGSRLGGVLRTSTLAGAAYDVGAEAFLVRRPEVPALLDELGLADELVHPGDAAPAVLAGGRVRPLPARTLMGVPSSAESLRGVVSDSALVQVTGEGSAAWAWTPGSDPTVGELVRARLGPEVVARSVDPLLGGVYSGSADSLGLRAAVPTLAAALDAGAPGLLAGVAAALPVPRPGAPVFGALRGGYEVLLAALAASVDVRLEAAVTAVTRTAAGWDVVVDGRAEPFDAVVLAVPAPVLALLLGRPVEVELASVAVVGLAYAALTELPDTSGLLVATGEALHAKAFTHSSRKWPHLAPDRAAHGPVLLRASLGRFGQTEVLERDDDELVALVRADLAAVHGVSAVPVDTVVQRWTDGLPQYGPGHLAVVTRLEAAVAERPGLEVAGSLLHGVGVPACIGTGAAAAVRVAEHLAARGAHGPPVAP</sequence>
<dbReference type="SUPFAM" id="SSF51905">
    <property type="entry name" value="FAD/NAD(P)-binding domain"/>
    <property type="match status" value="1"/>
</dbReference>
<organism evidence="2 3">
    <name type="scientific">Rhodococcus antarcticus</name>
    <dbReference type="NCBI Taxonomy" id="2987751"/>
    <lineage>
        <taxon>Bacteria</taxon>
        <taxon>Bacillati</taxon>
        <taxon>Actinomycetota</taxon>
        <taxon>Actinomycetes</taxon>
        <taxon>Mycobacteriales</taxon>
        <taxon>Nocardiaceae</taxon>
        <taxon>Rhodococcus</taxon>
    </lineage>
</organism>
<evidence type="ECO:0000313" key="2">
    <source>
        <dbReference type="EMBL" id="UZJ26538.1"/>
    </source>
</evidence>
<name>A0ABY6P4T5_9NOCA</name>
<dbReference type="SUPFAM" id="SSF54373">
    <property type="entry name" value="FAD-linked reductases, C-terminal domain"/>
    <property type="match status" value="1"/>
</dbReference>
<dbReference type="Gene3D" id="3.90.660.20">
    <property type="entry name" value="Protoporphyrinogen oxidase, mitochondrial, domain 2"/>
    <property type="match status" value="1"/>
</dbReference>
<dbReference type="PANTHER" id="PTHR42923">
    <property type="entry name" value="PROTOPORPHYRINOGEN OXIDASE"/>
    <property type="match status" value="1"/>
</dbReference>
<dbReference type="Proteomes" id="UP001164965">
    <property type="component" value="Chromosome"/>
</dbReference>
<feature type="domain" description="Amine oxidase" evidence="1">
    <location>
        <begin position="11"/>
        <end position="442"/>
    </location>
</feature>
<accession>A0ABY6P4T5</accession>
<dbReference type="Gene3D" id="1.10.3110.10">
    <property type="entry name" value="protoporphyrinogen ix oxidase, domain 3"/>
    <property type="match status" value="1"/>
</dbReference>
<protein>
    <submittedName>
        <fullName evidence="2">Protoporphyrinogen oxidase</fullName>
    </submittedName>
</protein>
<dbReference type="RefSeq" id="WP_265384642.1">
    <property type="nucleotide sequence ID" value="NZ_CP110615.1"/>
</dbReference>
<keyword evidence="3" id="KW-1185">Reference proteome</keyword>
<dbReference type="Pfam" id="PF01593">
    <property type="entry name" value="Amino_oxidase"/>
    <property type="match status" value="1"/>
</dbReference>
<dbReference type="EMBL" id="CP110615">
    <property type="protein sequence ID" value="UZJ26538.1"/>
    <property type="molecule type" value="Genomic_DNA"/>
</dbReference>
<dbReference type="InterPro" id="IPR036188">
    <property type="entry name" value="FAD/NAD-bd_sf"/>
</dbReference>
<dbReference type="InterPro" id="IPR050464">
    <property type="entry name" value="Zeta_carotene_desat/Oxidored"/>
</dbReference>
<proteinExistence type="predicted"/>
<reference evidence="2" key="1">
    <citation type="submission" date="2022-10" db="EMBL/GenBank/DDBJ databases">
        <title>Rhodococcus sp.75.</title>
        <authorList>
            <person name="Sun M."/>
        </authorList>
    </citation>
    <scope>NUCLEOTIDE SEQUENCE</scope>
    <source>
        <strain evidence="2">75</strain>
    </source>
</reference>
<evidence type="ECO:0000259" key="1">
    <source>
        <dbReference type="Pfam" id="PF01593"/>
    </source>
</evidence>
<dbReference type="Gene3D" id="3.50.50.60">
    <property type="entry name" value="FAD/NAD(P)-binding domain"/>
    <property type="match status" value="1"/>
</dbReference>
<dbReference type="InterPro" id="IPR002937">
    <property type="entry name" value="Amino_oxidase"/>
</dbReference>